<dbReference type="PANTHER" id="PTHR30575:SF0">
    <property type="entry name" value="XAA-ARG DIPEPTIDASE"/>
    <property type="match status" value="1"/>
</dbReference>
<dbReference type="AlphaFoldDB" id="A0AAD6I0Y6"/>
<keyword evidence="2" id="KW-1185">Reference proteome</keyword>
<proteinExistence type="predicted"/>
<accession>A0AAD6I0Y6</accession>
<sequence length="97" mass="11299">MQEPKITGEYLEGIQRAMQKYDAELREINQFIWTNPELSYEEYKSHNRICAMSKSREAEGYKVRRSAYRLKTSFLIGYTDSSGGRVAAFKAEYDALL</sequence>
<protein>
    <submittedName>
        <fullName evidence="1">Amidohydrolase</fullName>
    </submittedName>
</protein>
<reference evidence="1" key="2">
    <citation type="submission" date="2023-01" db="EMBL/GenBank/DDBJ databases">
        <authorList>
            <person name="Petersen C."/>
        </authorList>
    </citation>
    <scope>NUCLEOTIDE SEQUENCE</scope>
    <source>
        <strain evidence="1">IBT 15450</strain>
    </source>
</reference>
<dbReference type="SUPFAM" id="SSF53187">
    <property type="entry name" value="Zn-dependent exopeptidases"/>
    <property type="match status" value="1"/>
</dbReference>
<reference evidence="1" key="1">
    <citation type="journal article" date="2023" name="IMA Fungus">
        <title>Comparative genomic study of the Penicillium genus elucidates a diverse pangenome and 15 lateral gene transfer events.</title>
        <authorList>
            <person name="Petersen C."/>
            <person name="Sorensen T."/>
            <person name="Nielsen M.R."/>
            <person name="Sondergaard T.E."/>
            <person name="Sorensen J.L."/>
            <person name="Fitzpatrick D.A."/>
            <person name="Frisvad J.C."/>
            <person name="Nielsen K.L."/>
        </authorList>
    </citation>
    <scope>NUCLEOTIDE SEQUENCE</scope>
    <source>
        <strain evidence="1">IBT 15450</strain>
    </source>
</reference>
<evidence type="ECO:0000313" key="1">
    <source>
        <dbReference type="EMBL" id="KAJ6023626.1"/>
    </source>
</evidence>
<dbReference type="EMBL" id="JAQJZL010000016">
    <property type="protein sequence ID" value="KAJ6023626.1"/>
    <property type="molecule type" value="Genomic_DNA"/>
</dbReference>
<dbReference type="GO" id="GO:0016805">
    <property type="term" value="F:dipeptidase activity"/>
    <property type="evidence" value="ECO:0007669"/>
    <property type="project" value="TreeGrafter"/>
</dbReference>
<comment type="caution">
    <text evidence="1">The sequence shown here is derived from an EMBL/GenBank/DDBJ whole genome shotgun (WGS) entry which is preliminary data.</text>
</comment>
<dbReference type="PANTHER" id="PTHR30575">
    <property type="entry name" value="PEPTIDASE M20"/>
    <property type="match status" value="1"/>
</dbReference>
<dbReference type="Gene3D" id="3.40.630.10">
    <property type="entry name" value="Zn peptidases"/>
    <property type="match status" value="1"/>
</dbReference>
<gene>
    <name evidence="1" type="ORF">N7460_014021</name>
</gene>
<dbReference type="Proteomes" id="UP001219568">
    <property type="component" value="Unassembled WGS sequence"/>
</dbReference>
<evidence type="ECO:0000313" key="2">
    <source>
        <dbReference type="Proteomes" id="UP001219568"/>
    </source>
</evidence>
<dbReference type="InterPro" id="IPR052030">
    <property type="entry name" value="Peptidase_M20/M20A_hydrolases"/>
</dbReference>
<name>A0AAD6I0Y6_PENCN</name>
<organism evidence="1 2">
    <name type="scientific">Penicillium canescens</name>
    <dbReference type="NCBI Taxonomy" id="5083"/>
    <lineage>
        <taxon>Eukaryota</taxon>
        <taxon>Fungi</taxon>
        <taxon>Dikarya</taxon>
        <taxon>Ascomycota</taxon>
        <taxon>Pezizomycotina</taxon>
        <taxon>Eurotiomycetes</taxon>
        <taxon>Eurotiomycetidae</taxon>
        <taxon>Eurotiales</taxon>
        <taxon>Aspergillaceae</taxon>
        <taxon>Penicillium</taxon>
    </lineage>
</organism>